<name>A0A9P8RT73_9PEZI</name>
<gene>
    <name evidence="1" type="ORF">GP486_000828</name>
</gene>
<comment type="caution">
    <text evidence="1">The sequence shown here is derived from an EMBL/GenBank/DDBJ whole genome shotgun (WGS) entry which is preliminary data.</text>
</comment>
<evidence type="ECO:0000313" key="1">
    <source>
        <dbReference type="EMBL" id="KAH0565783.1"/>
    </source>
</evidence>
<dbReference type="Proteomes" id="UP000750711">
    <property type="component" value="Unassembled WGS sequence"/>
</dbReference>
<dbReference type="InterPro" id="IPR011990">
    <property type="entry name" value="TPR-like_helical_dom_sf"/>
</dbReference>
<dbReference type="AlphaFoldDB" id="A0A9P8RT73"/>
<sequence>MELYTPLVQCSVLSTNDTFELARLLHNRYRAALCLDDGIAMRAAKDSILNYVQILIEDLRRQKIPPHPMASLHILSYCKESYQLDIGVDFWEWILNQDHGFMDARTYGAGIELLAYYGKPLHYLESLYAQALKRYPGAFSEYHLSPQSIVKDTSRPSNAPGSRMILLQGILTARAIYGDWRNAYLALDTALRLYPDQVPSRFYELFIYKRPTTESFKVFHVACRNGCPPTKRTFTYLLTELAKFQSRRRSVLGRVHILNCMLTSLQAYSGAGGKVVVWHLNKIVQSVLQVLPAMSPPTEEAKAYEPLYKTIFSAMELLIVILSELGTPANSFTFNAIISMGGTLGRPDLITNALRCLLEADLEPNALTRRCLLVAAGKIGDADGVEAAWHSIVKSAAESNPEQDLDALGTQINVADWVELAKAGKRIGNDAFVKEQFTKYKVRLPQSAAVKDKEPRQIQADPDTAEKTDILHEKIEDTPNYLMTPSMDQLPTIMQSFDGIFAKLNGIRNLVNDPKAYSFCDSPLPIALSSMPESSDEIPDSEYRDLYEALSTDTSFTRPKEKETVDPQTSTGFTFAELRYQNWKVINQLLVESERYENIKASEIDQALKSGNPLVRHERIRRAHWVGESKILRDSEGHDDSKIPAWIAQILRLREVDVETYISKNQHDKSLKAEGEPNKLEEIRS</sequence>
<reference evidence="1" key="1">
    <citation type="submission" date="2021-03" db="EMBL/GenBank/DDBJ databases">
        <title>Comparative genomics and phylogenomic investigation of the class Geoglossomycetes provide insights into ecological specialization and systematics.</title>
        <authorList>
            <person name="Melie T."/>
            <person name="Pirro S."/>
            <person name="Miller A.N."/>
            <person name="Quandt A."/>
        </authorList>
    </citation>
    <scope>NUCLEOTIDE SEQUENCE</scope>
    <source>
        <strain evidence="1">CAQ_001_2017</strain>
    </source>
</reference>
<dbReference type="Gene3D" id="1.25.40.10">
    <property type="entry name" value="Tetratricopeptide repeat domain"/>
    <property type="match status" value="1"/>
</dbReference>
<dbReference type="EMBL" id="JAGHQM010000061">
    <property type="protein sequence ID" value="KAH0565783.1"/>
    <property type="molecule type" value="Genomic_DNA"/>
</dbReference>
<proteinExistence type="predicted"/>
<organism evidence="1 2">
    <name type="scientific">Trichoglossum hirsutum</name>
    <dbReference type="NCBI Taxonomy" id="265104"/>
    <lineage>
        <taxon>Eukaryota</taxon>
        <taxon>Fungi</taxon>
        <taxon>Dikarya</taxon>
        <taxon>Ascomycota</taxon>
        <taxon>Pezizomycotina</taxon>
        <taxon>Geoglossomycetes</taxon>
        <taxon>Geoglossales</taxon>
        <taxon>Geoglossaceae</taxon>
        <taxon>Trichoglossum</taxon>
    </lineage>
</organism>
<keyword evidence="2" id="KW-1185">Reference proteome</keyword>
<evidence type="ECO:0000313" key="2">
    <source>
        <dbReference type="Proteomes" id="UP000750711"/>
    </source>
</evidence>
<protein>
    <submittedName>
        <fullName evidence="1">Uncharacterized protein</fullName>
    </submittedName>
</protein>
<accession>A0A9P8RT73</accession>